<dbReference type="InterPro" id="IPR007410">
    <property type="entry name" value="LpqE-like"/>
</dbReference>
<dbReference type="Pfam" id="PF04314">
    <property type="entry name" value="PCuAC"/>
    <property type="match status" value="1"/>
</dbReference>
<accession>A0ABS5AT12</accession>
<keyword evidence="2" id="KW-1185">Reference proteome</keyword>
<name>A0ABS5AT12_9PSEU</name>
<dbReference type="InterPro" id="IPR036182">
    <property type="entry name" value="PCuAC_sf"/>
</dbReference>
<organism evidence="1 2">
    <name type="scientific">Crossiella equi</name>
    <dbReference type="NCBI Taxonomy" id="130796"/>
    <lineage>
        <taxon>Bacteria</taxon>
        <taxon>Bacillati</taxon>
        <taxon>Actinomycetota</taxon>
        <taxon>Actinomycetes</taxon>
        <taxon>Pseudonocardiales</taxon>
        <taxon>Pseudonocardiaceae</taxon>
        <taxon>Crossiella</taxon>
    </lineage>
</organism>
<evidence type="ECO:0000313" key="2">
    <source>
        <dbReference type="Proteomes" id="UP001519363"/>
    </source>
</evidence>
<dbReference type="Gene3D" id="2.60.40.1890">
    <property type="entry name" value="PCu(A)C copper chaperone"/>
    <property type="match status" value="1"/>
</dbReference>
<dbReference type="RefSeq" id="WP_158103284.1">
    <property type="nucleotide sequence ID" value="NZ_JAGIOO010000001.1"/>
</dbReference>
<protein>
    <submittedName>
        <fullName evidence="1">Copper(I)-binding protein</fullName>
    </submittedName>
</protein>
<proteinExistence type="predicted"/>
<dbReference type="Proteomes" id="UP001519363">
    <property type="component" value="Unassembled WGS sequence"/>
</dbReference>
<dbReference type="SUPFAM" id="SSF110087">
    <property type="entry name" value="DR1885-like metal-binding protein"/>
    <property type="match status" value="1"/>
</dbReference>
<evidence type="ECO:0000313" key="1">
    <source>
        <dbReference type="EMBL" id="MBP2479571.1"/>
    </source>
</evidence>
<reference evidence="1 2" key="1">
    <citation type="submission" date="2021-03" db="EMBL/GenBank/DDBJ databases">
        <title>Sequencing the genomes of 1000 actinobacteria strains.</title>
        <authorList>
            <person name="Klenk H.-P."/>
        </authorList>
    </citation>
    <scope>NUCLEOTIDE SEQUENCE [LARGE SCALE GENOMIC DNA]</scope>
    <source>
        <strain evidence="1 2">DSM 44580</strain>
    </source>
</reference>
<sequence>MYLSLFNESDQPEALVGVHCPAAEQVRIRWDTTCDGRPEQVGRLPIRPGGTVPAVAGEGDGTVPAYRLELAGLTRPVLAGTTVPVALTFERAGMVTVDVYVRPRVDRVPAPRAPCPPGAGTG</sequence>
<dbReference type="EMBL" id="JAGIOO010000001">
    <property type="protein sequence ID" value="MBP2479571.1"/>
    <property type="molecule type" value="Genomic_DNA"/>
</dbReference>
<gene>
    <name evidence="1" type="ORF">JOF53_008443</name>
</gene>
<comment type="caution">
    <text evidence="1">The sequence shown here is derived from an EMBL/GenBank/DDBJ whole genome shotgun (WGS) entry which is preliminary data.</text>
</comment>